<organism evidence="2">
    <name type="scientific">Laccaria bicolor (strain S238N-H82 / ATCC MYA-4686)</name>
    <name type="common">Bicoloured deceiver</name>
    <name type="synonym">Laccaria laccata var. bicolor</name>
    <dbReference type="NCBI Taxonomy" id="486041"/>
    <lineage>
        <taxon>Eukaryota</taxon>
        <taxon>Fungi</taxon>
        <taxon>Dikarya</taxon>
        <taxon>Basidiomycota</taxon>
        <taxon>Agaricomycotina</taxon>
        <taxon>Agaricomycetes</taxon>
        <taxon>Agaricomycetidae</taxon>
        <taxon>Agaricales</taxon>
        <taxon>Agaricineae</taxon>
        <taxon>Hydnangiaceae</taxon>
        <taxon>Laccaria</taxon>
    </lineage>
</organism>
<dbReference type="HOGENOM" id="CLU_000288_6_10_1"/>
<name>B0DXE2_LACBS</name>
<dbReference type="Proteomes" id="UP000001194">
    <property type="component" value="Unassembled WGS sequence"/>
</dbReference>
<dbReference type="GeneID" id="6084227"/>
<gene>
    <name evidence="1" type="ORF">LACBIDRAFT_313034</name>
</gene>
<dbReference type="RefSeq" id="XP_001888568.1">
    <property type="nucleotide sequence ID" value="XM_001888533.1"/>
</dbReference>
<dbReference type="InParanoid" id="B0DXE2"/>
<dbReference type="OrthoDB" id="2970937at2759"/>
<reference evidence="1 2" key="1">
    <citation type="journal article" date="2008" name="Nature">
        <title>The genome of Laccaria bicolor provides insights into mycorrhizal symbiosis.</title>
        <authorList>
            <person name="Martin F."/>
            <person name="Aerts A."/>
            <person name="Ahren D."/>
            <person name="Brun A."/>
            <person name="Danchin E.G.J."/>
            <person name="Duchaussoy F."/>
            <person name="Gibon J."/>
            <person name="Kohler A."/>
            <person name="Lindquist E."/>
            <person name="Pereda V."/>
            <person name="Salamov A."/>
            <person name="Shapiro H.J."/>
            <person name="Wuyts J."/>
            <person name="Blaudez D."/>
            <person name="Buee M."/>
            <person name="Brokstein P."/>
            <person name="Canbaeck B."/>
            <person name="Cohen D."/>
            <person name="Courty P.E."/>
            <person name="Coutinho P.M."/>
            <person name="Delaruelle C."/>
            <person name="Detter J.C."/>
            <person name="Deveau A."/>
            <person name="DiFazio S."/>
            <person name="Duplessis S."/>
            <person name="Fraissinet-Tachet L."/>
            <person name="Lucic E."/>
            <person name="Frey-Klett P."/>
            <person name="Fourrey C."/>
            <person name="Feussner I."/>
            <person name="Gay G."/>
            <person name="Grimwood J."/>
            <person name="Hoegger P.J."/>
            <person name="Jain P."/>
            <person name="Kilaru S."/>
            <person name="Labbe J."/>
            <person name="Lin Y.C."/>
            <person name="Legue V."/>
            <person name="Le Tacon F."/>
            <person name="Marmeisse R."/>
            <person name="Melayah D."/>
            <person name="Montanini B."/>
            <person name="Muratet M."/>
            <person name="Nehls U."/>
            <person name="Niculita-Hirzel H."/>
            <person name="Oudot-Le Secq M.P."/>
            <person name="Peter M."/>
            <person name="Quesneville H."/>
            <person name="Rajashekar B."/>
            <person name="Reich M."/>
            <person name="Rouhier N."/>
            <person name="Schmutz J."/>
            <person name="Yin T."/>
            <person name="Chalot M."/>
            <person name="Henrissat B."/>
            <person name="Kuees U."/>
            <person name="Lucas S."/>
            <person name="Van de Peer Y."/>
            <person name="Podila G.K."/>
            <person name="Polle A."/>
            <person name="Pukkila P.J."/>
            <person name="Richardson P.M."/>
            <person name="Rouze P."/>
            <person name="Sanders I.R."/>
            <person name="Stajich J.E."/>
            <person name="Tunlid A."/>
            <person name="Tuskan G."/>
            <person name="Grigoriev I.V."/>
        </authorList>
    </citation>
    <scope>NUCLEOTIDE SEQUENCE [LARGE SCALE GENOMIC DNA]</scope>
    <source>
        <strain evidence="2">S238N-H82 / ATCC MYA-4686</strain>
    </source>
</reference>
<dbReference type="PANTHER" id="PTHR10039">
    <property type="entry name" value="AMELOGENIN"/>
    <property type="match status" value="1"/>
</dbReference>
<dbReference type="AlphaFoldDB" id="B0DXE2"/>
<dbReference type="EMBL" id="DS547146">
    <property type="protein sequence ID" value="EDR00776.1"/>
    <property type="molecule type" value="Genomic_DNA"/>
</dbReference>
<dbReference type="PANTHER" id="PTHR10039:SF14">
    <property type="entry name" value="NACHT DOMAIN-CONTAINING PROTEIN"/>
    <property type="match status" value="1"/>
</dbReference>
<keyword evidence="2" id="KW-1185">Reference proteome</keyword>
<proteinExistence type="predicted"/>
<dbReference type="KEGG" id="lbc:LACBIDRAFT_313034"/>
<protein>
    <submittedName>
        <fullName evidence="1">Predicted protein</fullName>
    </submittedName>
</protein>
<accession>B0DXE2</accession>
<evidence type="ECO:0000313" key="2">
    <source>
        <dbReference type="Proteomes" id="UP000001194"/>
    </source>
</evidence>
<sequence length="418" mass="47731">MQSKTRLVIVIDGIDRCSDERAMREFVKMLVGIPSGSTPKLLANVRILLTGRIADHFEEARESKEFSRFVKEVNIQDIDAVETTKDIRKFVQDRLKEIRRTSSTSNFARQRSMSSDEQLGCLVDLSRGSFHFAQTILHYLDHKDMSNRLSGLLRSSNDRLYDFFEAVLSHIVRGGVSSDFKEVLGTVTYLNSPLSLTALRRVFTSRQIDPLPSLFQINALLSIPADDKKSIQPICESLWEYLKSPRDSRGYHFDGLRTHFSLAASCLEITAQLSEGDQESSRSVGSTALGWVQRAEAQQYASVHWFDHLLKCVKLSKSGRLEEITGLMRASNVLEENIDILLDSSKSSFILWTNILIFKVDNTKKILEDMELLTMSMENVACFQNLTQKMSGLIRKLKKDIVSNLDTRNTFYYLVFRW</sequence>
<evidence type="ECO:0000313" key="1">
    <source>
        <dbReference type="EMBL" id="EDR00776.1"/>
    </source>
</evidence>